<name>A0A1M6FVR5_9FLAO</name>
<dbReference type="RefSeq" id="WP_072764173.1">
    <property type="nucleotide sequence ID" value="NZ_FQYX01000009.1"/>
</dbReference>
<dbReference type="OrthoDB" id="1466769at2"/>
<organism evidence="1 2">
    <name type="scientific">Arenibacter nanhaiticus</name>
    <dbReference type="NCBI Taxonomy" id="558155"/>
    <lineage>
        <taxon>Bacteria</taxon>
        <taxon>Pseudomonadati</taxon>
        <taxon>Bacteroidota</taxon>
        <taxon>Flavobacteriia</taxon>
        <taxon>Flavobacteriales</taxon>
        <taxon>Flavobacteriaceae</taxon>
        <taxon>Arenibacter</taxon>
    </lineage>
</organism>
<sequence length="271" mass="32048">MEDKNLSRFIGFYETPPLWIGQLNGIQQFVFPEIDFKDFKPQPLPTNLRLGHQLEQVFFQLINSAATYRILAHNTPVRKNKISLGEIDFIVEDLTANLLIHIELTYKFYLVDPNIPEEQQQLIGPNRRDSFFRKKEKIINHQIPLIYSPEGILALSDLGIAQEALQHHVCFKAQLFVPFTNKSTTLPSFNPKCIIGYWFSFQIFESEGFQEFEYYIPAKKEWPIPPHKDVIWSSHFDILPTVRNYMKNEQSLMIWIKKPLRPIEKHFIVWW</sequence>
<dbReference type="Proteomes" id="UP000184231">
    <property type="component" value="Unassembled WGS sequence"/>
</dbReference>
<proteinExistence type="predicted"/>
<dbReference type="AlphaFoldDB" id="A0A1M6FVR5"/>
<dbReference type="InterPro" id="IPR015003">
    <property type="entry name" value="DUF1853"/>
</dbReference>
<evidence type="ECO:0008006" key="3">
    <source>
        <dbReference type="Google" id="ProtNLM"/>
    </source>
</evidence>
<protein>
    <recommendedName>
        <fullName evidence="3">DUF1853 domain-containing protein</fullName>
    </recommendedName>
</protein>
<dbReference type="STRING" id="558155.SAMN04487911_109102"/>
<keyword evidence="2" id="KW-1185">Reference proteome</keyword>
<accession>A0A1M6FVR5</accession>
<evidence type="ECO:0000313" key="2">
    <source>
        <dbReference type="Proteomes" id="UP000184231"/>
    </source>
</evidence>
<dbReference type="Pfam" id="PF08907">
    <property type="entry name" value="DUF1853"/>
    <property type="match status" value="1"/>
</dbReference>
<gene>
    <name evidence="1" type="ORF">SAMN04487911_109102</name>
</gene>
<dbReference type="EMBL" id="FQYX01000009">
    <property type="protein sequence ID" value="SHJ01791.1"/>
    <property type="molecule type" value="Genomic_DNA"/>
</dbReference>
<evidence type="ECO:0000313" key="1">
    <source>
        <dbReference type="EMBL" id="SHJ01791.1"/>
    </source>
</evidence>
<reference evidence="1 2" key="1">
    <citation type="submission" date="2016-11" db="EMBL/GenBank/DDBJ databases">
        <authorList>
            <person name="Jaros S."/>
            <person name="Januszkiewicz K."/>
            <person name="Wedrychowicz H."/>
        </authorList>
    </citation>
    <scope>NUCLEOTIDE SEQUENCE [LARGE SCALE GENOMIC DNA]</scope>
    <source>
        <strain evidence="1 2">CGMCC 1.8863</strain>
    </source>
</reference>